<dbReference type="AlphaFoldDB" id="A0A0G0NAP0"/>
<dbReference type="EMBL" id="LBWR01000001">
    <property type="protein sequence ID" value="KKR12543.1"/>
    <property type="molecule type" value="Genomic_DNA"/>
</dbReference>
<name>A0A0G0NAP0_9BACT</name>
<evidence type="ECO:0000313" key="1">
    <source>
        <dbReference type="EMBL" id="KKR12543.1"/>
    </source>
</evidence>
<organism evidence="1 2">
    <name type="scientific">Candidatus Wolfebacteria bacterium GW2011_GWC2_39_22</name>
    <dbReference type="NCBI Taxonomy" id="1619013"/>
    <lineage>
        <taxon>Bacteria</taxon>
        <taxon>Candidatus Wolfeibacteriota</taxon>
    </lineage>
</organism>
<sequence>MKRILVVGIPRISAGSSSLAVYLLNCGLIVHHRPVAGSPEEFAGVLAVFQPEAVIFAEASDPAQKELRRTLTGLVGEVTPMLLFGSVHWEGHADLRASNKFFSSVPIFNESVEEWIKFVLTKPAE</sequence>
<proteinExistence type="predicted"/>
<protein>
    <submittedName>
        <fullName evidence="1">Uncharacterized protein</fullName>
    </submittedName>
</protein>
<evidence type="ECO:0000313" key="2">
    <source>
        <dbReference type="Proteomes" id="UP000034665"/>
    </source>
</evidence>
<gene>
    <name evidence="1" type="ORF">UT41_C0001G0087</name>
</gene>
<reference evidence="1 2" key="1">
    <citation type="journal article" date="2015" name="Nature">
        <title>rRNA introns, odd ribosomes, and small enigmatic genomes across a large radiation of phyla.</title>
        <authorList>
            <person name="Brown C.T."/>
            <person name="Hug L.A."/>
            <person name="Thomas B.C."/>
            <person name="Sharon I."/>
            <person name="Castelle C.J."/>
            <person name="Singh A."/>
            <person name="Wilkins M.J."/>
            <person name="Williams K.H."/>
            <person name="Banfield J.F."/>
        </authorList>
    </citation>
    <scope>NUCLEOTIDE SEQUENCE [LARGE SCALE GENOMIC DNA]</scope>
</reference>
<comment type="caution">
    <text evidence="1">The sequence shown here is derived from an EMBL/GenBank/DDBJ whole genome shotgun (WGS) entry which is preliminary data.</text>
</comment>
<dbReference type="STRING" id="1619013.UT41_C0001G0087"/>
<dbReference type="Proteomes" id="UP000034665">
    <property type="component" value="Unassembled WGS sequence"/>
</dbReference>
<accession>A0A0G0NAP0</accession>